<sequence length="249" mass="26908">LYVQRDFLAKLFALSALVEICCSKVQVDDEGDNRRIIKVMPLPTNGSSILLSAYYMLCILTMLFMLLLWKVRSQYPKNYVALAIMTMSAGAFWGVSSASLAQGQHMYLLALMIISLAVASLTSRVLIREERRCSIAVSAVIAVSIGWLAGVVIVVTYSYCLQSQSRPLSACGLSLLALLFIFYYAWQSLSSSSTDDLVGLIAVVNASSLAPISLPYLFLLLACCAPGALPAANAAQTEGQDPEQGQSEI</sequence>
<dbReference type="Proteomes" id="UP000649617">
    <property type="component" value="Unassembled WGS sequence"/>
</dbReference>
<keyword evidence="1" id="KW-1133">Transmembrane helix</keyword>
<keyword evidence="1" id="KW-0812">Transmembrane</keyword>
<keyword evidence="3" id="KW-1185">Reference proteome</keyword>
<feature type="non-terminal residue" evidence="2">
    <location>
        <position position="249"/>
    </location>
</feature>
<gene>
    <name evidence="2" type="primary">VDE1</name>
    <name evidence="2" type="ORF">SPIL2461_LOCUS18997</name>
</gene>
<feature type="transmembrane region" description="Helical" evidence="1">
    <location>
        <begin position="167"/>
        <end position="186"/>
    </location>
</feature>
<proteinExistence type="predicted"/>
<feature type="transmembrane region" description="Helical" evidence="1">
    <location>
        <begin position="79"/>
        <end position="100"/>
    </location>
</feature>
<name>A0A812WKI7_SYMPI</name>
<protein>
    <submittedName>
        <fullName evidence="2">VDE1 protein</fullName>
    </submittedName>
</protein>
<feature type="transmembrane region" description="Helical" evidence="1">
    <location>
        <begin position="47"/>
        <end position="67"/>
    </location>
</feature>
<feature type="transmembrane region" description="Helical" evidence="1">
    <location>
        <begin position="198"/>
        <end position="221"/>
    </location>
</feature>
<dbReference type="EMBL" id="CAJNIZ010044210">
    <property type="protein sequence ID" value="CAE7681787.1"/>
    <property type="molecule type" value="Genomic_DNA"/>
</dbReference>
<comment type="caution">
    <text evidence="2">The sequence shown here is derived from an EMBL/GenBank/DDBJ whole genome shotgun (WGS) entry which is preliminary data.</text>
</comment>
<evidence type="ECO:0000256" key="1">
    <source>
        <dbReference type="SAM" id="Phobius"/>
    </source>
</evidence>
<keyword evidence="1" id="KW-0472">Membrane</keyword>
<organism evidence="2 3">
    <name type="scientific">Symbiodinium pilosum</name>
    <name type="common">Dinoflagellate</name>
    <dbReference type="NCBI Taxonomy" id="2952"/>
    <lineage>
        <taxon>Eukaryota</taxon>
        <taxon>Sar</taxon>
        <taxon>Alveolata</taxon>
        <taxon>Dinophyceae</taxon>
        <taxon>Suessiales</taxon>
        <taxon>Symbiodiniaceae</taxon>
        <taxon>Symbiodinium</taxon>
    </lineage>
</organism>
<dbReference type="AlphaFoldDB" id="A0A812WKI7"/>
<evidence type="ECO:0000313" key="3">
    <source>
        <dbReference type="Proteomes" id="UP000649617"/>
    </source>
</evidence>
<evidence type="ECO:0000313" key="2">
    <source>
        <dbReference type="EMBL" id="CAE7681787.1"/>
    </source>
</evidence>
<accession>A0A812WKI7</accession>
<feature type="transmembrane region" description="Helical" evidence="1">
    <location>
        <begin position="106"/>
        <end position="127"/>
    </location>
</feature>
<reference evidence="2" key="1">
    <citation type="submission" date="2021-02" db="EMBL/GenBank/DDBJ databases">
        <authorList>
            <person name="Dougan E. K."/>
            <person name="Rhodes N."/>
            <person name="Thang M."/>
            <person name="Chan C."/>
        </authorList>
    </citation>
    <scope>NUCLEOTIDE SEQUENCE</scope>
</reference>
<feature type="transmembrane region" description="Helical" evidence="1">
    <location>
        <begin position="134"/>
        <end position="155"/>
    </location>
</feature>